<reference evidence="4" key="1">
    <citation type="submission" date="2023-03" db="EMBL/GenBank/DDBJ databases">
        <title>Chitinimonas shenzhenensis gen. nov., sp. nov., a novel member of family Burkholderiaceae isolated from activated sludge collected in Shen Zhen, China.</title>
        <authorList>
            <person name="Wang X."/>
        </authorList>
    </citation>
    <scope>NUCLEOTIDE SEQUENCE</scope>
    <source>
        <strain evidence="4">DQS-5</strain>
    </source>
</reference>
<dbReference type="Proteomes" id="UP001172778">
    <property type="component" value="Unassembled WGS sequence"/>
</dbReference>
<feature type="transmembrane region" description="Helical" evidence="2">
    <location>
        <begin position="150"/>
        <end position="172"/>
    </location>
</feature>
<sequence>MKPQQRPDPLREPLSPLPTPNTPAVDQPLASIDALRGLACLAVFLYHLEVLTGFHTPFLGNHGNVLGVQLFFVLSGYLIHLSASKAKLSEYAMARLLRIYPAYWVALLGAGLLQPEWRASLIEQPLLLLVNLANLQLHYLPALMRLDSIHVSWTLTSEVLWYGMAPFVAVGLRRGYWPILPLLVTAGLVWGSAAGTGQLDWLMFGIEKVLQTDPSRSIAWYRPSFLQLNVIGQLPFFITGVAIAHYRPALQRLPMWLLLPLAGSLGTIAVWTRITPWAVLAVAIGLGALLLLALRQPLPVPRPLVWLGKVSFSTYLYHVPIISLVFHYWSLKGLTALTLILTMVLCASALSYHLVETPAMRFAKRWRQARSASRANASPSGTGRGSV</sequence>
<dbReference type="EMBL" id="JARRAF010000021">
    <property type="protein sequence ID" value="MDK2125571.1"/>
    <property type="molecule type" value="Genomic_DNA"/>
</dbReference>
<feature type="transmembrane region" description="Helical" evidence="2">
    <location>
        <begin position="306"/>
        <end position="329"/>
    </location>
</feature>
<keyword evidence="2" id="KW-1133">Transmembrane helix</keyword>
<feature type="transmembrane region" description="Helical" evidence="2">
    <location>
        <begin position="335"/>
        <end position="355"/>
    </location>
</feature>
<protein>
    <submittedName>
        <fullName evidence="4">Acyltransferase</fullName>
        <ecNumber evidence="4">2.3.-.-</ecNumber>
    </submittedName>
</protein>
<feature type="transmembrane region" description="Helical" evidence="2">
    <location>
        <begin position="66"/>
        <end position="83"/>
    </location>
</feature>
<keyword evidence="2" id="KW-0812">Transmembrane</keyword>
<keyword evidence="4" id="KW-0012">Acyltransferase</keyword>
<dbReference type="PANTHER" id="PTHR23028">
    <property type="entry name" value="ACETYLTRANSFERASE"/>
    <property type="match status" value="1"/>
</dbReference>
<evidence type="ECO:0000313" key="5">
    <source>
        <dbReference type="Proteomes" id="UP001172778"/>
    </source>
</evidence>
<comment type="caution">
    <text evidence="4">The sequence shown here is derived from an EMBL/GenBank/DDBJ whole genome shotgun (WGS) entry which is preliminary data.</text>
</comment>
<keyword evidence="4" id="KW-0808">Transferase</keyword>
<dbReference type="Pfam" id="PF01757">
    <property type="entry name" value="Acyl_transf_3"/>
    <property type="match status" value="1"/>
</dbReference>
<gene>
    <name evidence="4" type="ORF">PZA18_16070</name>
</gene>
<feature type="transmembrane region" description="Helical" evidence="2">
    <location>
        <begin position="179"/>
        <end position="204"/>
    </location>
</feature>
<evidence type="ECO:0000256" key="1">
    <source>
        <dbReference type="SAM" id="MobiDB-lite"/>
    </source>
</evidence>
<dbReference type="InterPro" id="IPR050879">
    <property type="entry name" value="Acyltransferase_3"/>
</dbReference>
<dbReference type="InterPro" id="IPR002656">
    <property type="entry name" value="Acyl_transf_3_dom"/>
</dbReference>
<dbReference type="EC" id="2.3.-.-" evidence="4"/>
<dbReference type="RefSeq" id="WP_284101880.1">
    <property type="nucleotide sequence ID" value="NZ_JARRAF010000021.1"/>
</dbReference>
<accession>A0ABT7DZS5</accession>
<feature type="transmembrane region" description="Helical" evidence="2">
    <location>
        <begin position="253"/>
        <end position="271"/>
    </location>
</feature>
<feature type="transmembrane region" description="Helical" evidence="2">
    <location>
        <begin position="95"/>
        <end position="113"/>
    </location>
</feature>
<evidence type="ECO:0000256" key="2">
    <source>
        <dbReference type="SAM" id="Phobius"/>
    </source>
</evidence>
<keyword evidence="2" id="KW-0472">Membrane</keyword>
<evidence type="ECO:0000313" key="4">
    <source>
        <dbReference type="EMBL" id="MDK2125571.1"/>
    </source>
</evidence>
<organism evidence="4 5">
    <name type="scientific">Parachitinimonas caeni</name>
    <dbReference type="NCBI Taxonomy" id="3031301"/>
    <lineage>
        <taxon>Bacteria</taxon>
        <taxon>Pseudomonadati</taxon>
        <taxon>Pseudomonadota</taxon>
        <taxon>Betaproteobacteria</taxon>
        <taxon>Neisseriales</taxon>
        <taxon>Chitinibacteraceae</taxon>
        <taxon>Parachitinimonas</taxon>
    </lineage>
</organism>
<keyword evidence="5" id="KW-1185">Reference proteome</keyword>
<proteinExistence type="predicted"/>
<feature type="transmembrane region" description="Helical" evidence="2">
    <location>
        <begin position="277"/>
        <end position="294"/>
    </location>
</feature>
<feature type="transmembrane region" description="Helical" evidence="2">
    <location>
        <begin position="224"/>
        <end position="246"/>
    </location>
</feature>
<dbReference type="GO" id="GO:0016746">
    <property type="term" value="F:acyltransferase activity"/>
    <property type="evidence" value="ECO:0007669"/>
    <property type="project" value="UniProtKB-KW"/>
</dbReference>
<evidence type="ECO:0000259" key="3">
    <source>
        <dbReference type="Pfam" id="PF01757"/>
    </source>
</evidence>
<feature type="domain" description="Acyltransferase 3" evidence="3">
    <location>
        <begin position="30"/>
        <end position="349"/>
    </location>
</feature>
<name>A0ABT7DZS5_9NEIS</name>
<feature type="region of interest" description="Disordered" evidence="1">
    <location>
        <begin position="1"/>
        <end position="21"/>
    </location>
</feature>
<dbReference type="PANTHER" id="PTHR23028:SF131">
    <property type="entry name" value="BLR2367 PROTEIN"/>
    <property type="match status" value="1"/>
</dbReference>